<dbReference type="PANTHER" id="PTHR31927">
    <property type="entry name" value="FI07246P-RELATED-RELATED"/>
    <property type="match status" value="1"/>
</dbReference>
<name>A0AAV2RN24_MEGNR</name>
<feature type="domain" description="DUF243" evidence="1">
    <location>
        <begin position="133"/>
        <end position="226"/>
    </location>
</feature>
<dbReference type="InterPro" id="IPR004145">
    <property type="entry name" value="DUF243"/>
</dbReference>
<dbReference type="Proteomes" id="UP001497623">
    <property type="component" value="Unassembled WGS sequence"/>
</dbReference>
<dbReference type="EMBL" id="CAXKWB010026628">
    <property type="protein sequence ID" value="CAL4130421.1"/>
    <property type="molecule type" value="Genomic_DNA"/>
</dbReference>
<reference evidence="2 3" key="1">
    <citation type="submission" date="2024-05" db="EMBL/GenBank/DDBJ databases">
        <authorList>
            <person name="Wallberg A."/>
        </authorList>
    </citation>
    <scope>NUCLEOTIDE SEQUENCE [LARGE SCALE GENOMIC DNA]</scope>
</reference>
<dbReference type="SMART" id="SM00690">
    <property type="entry name" value="DM5"/>
    <property type="match status" value="1"/>
</dbReference>
<gene>
    <name evidence="2" type="ORF">MNOR_LOCUS26528</name>
</gene>
<organism evidence="2 3">
    <name type="scientific">Meganyctiphanes norvegica</name>
    <name type="common">Northern krill</name>
    <name type="synonym">Thysanopoda norvegica</name>
    <dbReference type="NCBI Taxonomy" id="48144"/>
    <lineage>
        <taxon>Eukaryota</taxon>
        <taxon>Metazoa</taxon>
        <taxon>Ecdysozoa</taxon>
        <taxon>Arthropoda</taxon>
        <taxon>Crustacea</taxon>
        <taxon>Multicrustacea</taxon>
        <taxon>Malacostraca</taxon>
        <taxon>Eumalacostraca</taxon>
        <taxon>Eucarida</taxon>
        <taxon>Euphausiacea</taxon>
        <taxon>Euphausiidae</taxon>
        <taxon>Meganyctiphanes</taxon>
    </lineage>
</organism>
<proteinExistence type="predicted"/>
<dbReference type="GO" id="GO:0008010">
    <property type="term" value="F:structural constituent of chitin-based larval cuticle"/>
    <property type="evidence" value="ECO:0007669"/>
    <property type="project" value="TreeGrafter"/>
</dbReference>
<dbReference type="AlphaFoldDB" id="A0AAV2RN24"/>
<evidence type="ECO:0000313" key="2">
    <source>
        <dbReference type="EMBL" id="CAL4130421.1"/>
    </source>
</evidence>
<evidence type="ECO:0000313" key="3">
    <source>
        <dbReference type="Proteomes" id="UP001497623"/>
    </source>
</evidence>
<sequence length="339" mass="33741">DIFGGSKEGRFNGNSNSGGFGGGFGQISTSYNDNIPSEGDFGVTDGGNIGSDIGGGFESSLGGDFGNSIGSNFEGNFVSDGGNFGGAVISDNSKGSVDVSGGFSGGNSGSIGINGGSCSNGQVRHVDGSCVTPMVSRNIFVFAAPEQQPSYRGPAPELPTPKVEYNIVFVRTPEGASGVEPIVVPPPQQKTLVYVLSKNQEIAGQRVIEVPAGPAQQPEVYYVNYDEGENPTLPGGVDLQTALSSTGQIGQVVDGGSSAVGGGHFDGSVGRFEGGDSSSNVGTTGGTSFGSDLNLSAGIGADGDSGSFSHTDAGGNLGSSINGFGDGTVNTPSQLYTAA</sequence>
<accession>A0AAV2RN24</accession>
<protein>
    <recommendedName>
        <fullName evidence="1">DUF243 domain-containing protein</fullName>
    </recommendedName>
</protein>
<dbReference type="GO" id="GO:0040003">
    <property type="term" value="P:chitin-based cuticle development"/>
    <property type="evidence" value="ECO:0007669"/>
    <property type="project" value="TreeGrafter"/>
</dbReference>
<comment type="caution">
    <text evidence="2">The sequence shown here is derived from an EMBL/GenBank/DDBJ whole genome shotgun (WGS) entry which is preliminary data.</text>
</comment>
<feature type="non-terminal residue" evidence="2">
    <location>
        <position position="1"/>
    </location>
</feature>
<dbReference type="Pfam" id="PF03103">
    <property type="entry name" value="DUF243"/>
    <property type="match status" value="1"/>
</dbReference>
<keyword evidence="3" id="KW-1185">Reference proteome</keyword>
<dbReference type="GO" id="GO:0062129">
    <property type="term" value="C:chitin-based extracellular matrix"/>
    <property type="evidence" value="ECO:0007669"/>
    <property type="project" value="TreeGrafter"/>
</dbReference>
<dbReference type="PANTHER" id="PTHR31927:SF2">
    <property type="entry name" value="FI07246P-RELATED"/>
    <property type="match status" value="1"/>
</dbReference>
<evidence type="ECO:0000259" key="1">
    <source>
        <dbReference type="SMART" id="SM00690"/>
    </source>
</evidence>